<evidence type="ECO:0000256" key="3">
    <source>
        <dbReference type="ARBA" id="ARBA00022722"/>
    </source>
</evidence>
<evidence type="ECO:0000256" key="4">
    <source>
        <dbReference type="ARBA" id="ARBA00022759"/>
    </source>
</evidence>
<reference evidence="9" key="1">
    <citation type="submission" date="2016-04" db="EMBL/GenBank/DDBJ databases">
        <title>Cephalotus genome sequencing.</title>
        <authorList>
            <person name="Fukushima K."/>
            <person name="Hasebe M."/>
            <person name="Fang X."/>
        </authorList>
    </citation>
    <scope>NUCLEOTIDE SEQUENCE [LARGE SCALE GENOMIC DNA]</scope>
    <source>
        <strain evidence="9">cv. St1</strain>
    </source>
</reference>
<dbReference type="InterPro" id="IPR043502">
    <property type="entry name" value="DNA/RNA_pol_sf"/>
</dbReference>
<feature type="domain" description="Reverse transcriptase RNase H-like" evidence="7">
    <location>
        <begin position="10"/>
        <end position="102"/>
    </location>
</feature>
<dbReference type="PANTHER" id="PTHR48475:SF2">
    <property type="entry name" value="RIBONUCLEASE H"/>
    <property type="match status" value="1"/>
</dbReference>
<protein>
    <recommendedName>
        <fullName evidence="7">Reverse transcriptase RNase H-like domain-containing protein</fullName>
    </recommendedName>
</protein>
<dbReference type="OrthoDB" id="6772096at2759"/>
<sequence length="185" mass="20917">MSKPKYGEDLYLYLVVTQGVVSAVLVREEDKVQRPVYYVRKALKYPNVEKFSYALIIAARKLRPYFQAHTIKLLIDKPLRQVLAKPNTLGMLVKWSVELSEYDVRYEARPTIKSQVLADFMGDNTPTECMEEDSSESEKGMWKLSVDGSSCASGSGAGLVLTRLDGWTLEYALRCGFKTTNNEAE</sequence>
<gene>
    <name evidence="8" type="ORF">CFOL_v3_35337</name>
</gene>
<organism evidence="8 9">
    <name type="scientific">Cephalotus follicularis</name>
    <name type="common">Albany pitcher plant</name>
    <dbReference type="NCBI Taxonomy" id="3775"/>
    <lineage>
        <taxon>Eukaryota</taxon>
        <taxon>Viridiplantae</taxon>
        <taxon>Streptophyta</taxon>
        <taxon>Embryophyta</taxon>
        <taxon>Tracheophyta</taxon>
        <taxon>Spermatophyta</taxon>
        <taxon>Magnoliopsida</taxon>
        <taxon>eudicotyledons</taxon>
        <taxon>Gunneridae</taxon>
        <taxon>Pentapetalae</taxon>
        <taxon>rosids</taxon>
        <taxon>fabids</taxon>
        <taxon>Oxalidales</taxon>
        <taxon>Cephalotaceae</taxon>
        <taxon>Cephalotus</taxon>
    </lineage>
</organism>
<comment type="caution">
    <text evidence="8">The sequence shown here is derived from an EMBL/GenBank/DDBJ whole genome shotgun (WGS) entry which is preliminary data.</text>
</comment>
<dbReference type="InParanoid" id="A0A1Q3DHP0"/>
<dbReference type="GO" id="GO:0003964">
    <property type="term" value="F:RNA-directed DNA polymerase activity"/>
    <property type="evidence" value="ECO:0007669"/>
    <property type="project" value="UniProtKB-KW"/>
</dbReference>
<dbReference type="GO" id="GO:0016787">
    <property type="term" value="F:hydrolase activity"/>
    <property type="evidence" value="ECO:0007669"/>
    <property type="project" value="UniProtKB-KW"/>
</dbReference>
<evidence type="ECO:0000313" key="8">
    <source>
        <dbReference type="EMBL" id="GAV91952.1"/>
    </source>
</evidence>
<evidence type="ECO:0000256" key="6">
    <source>
        <dbReference type="ARBA" id="ARBA00022918"/>
    </source>
</evidence>
<evidence type="ECO:0000259" key="7">
    <source>
        <dbReference type="Pfam" id="PF17917"/>
    </source>
</evidence>
<proteinExistence type="predicted"/>
<accession>A0A1Q3DHP0</accession>
<dbReference type="GO" id="GO:0004519">
    <property type="term" value="F:endonuclease activity"/>
    <property type="evidence" value="ECO:0007669"/>
    <property type="project" value="UniProtKB-KW"/>
</dbReference>
<evidence type="ECO:0000256" key="2">
    <source>
        <dbReference type="ARBA" id="ARBA00022695"/>
    </source>
</evidence>
<dbReference type="Proteomes" id="UP000187406">
    <property type="component" value="Unassembled WGS sequence"/>
</dbReference>
<evidence type="ECO:0000256" key="5">
    <source>
        <dbReference type="ARBA" id="ARBA00022801"/>
    </source>
</evidence>
<keyword evidence="4" id="KW-0255">Endonuclease</keyword>
<evidence type="ECO:0000313" key="9">
    <source>
        <dbReference type="Proteomes" id="UP000187406"/>
    </source>
</evidence>
<dbReference type="SUPFAM" id="SSF56672">
    <property type="entry name" value="DNA/RNA polymerases"/>
    <property type="match status" value="1"/>
</dbReference>
<dbReference type="InterPro" id="IPR041373">
    <property type="entry name" value="RT_RNaseH"/>
</dbReference>
<keyword evidence="2" id="KW-0548">Nucleotidyltransferase</keyword>
<keyword evidence="3" id="KW-0540">Nuclease</keyword>
<dbReference type="PANTHER" id="PTHR48475">
    <property type="entry name" value="RIBONUCLEASE H"/>
    <property type="match status" value="1"/>
</dbReference>
<evidence type="ECO:0000256" key="1">
    <source>
        <dbReference type="ARBA" id="ARBA00022679"/>
    </source>
</evidence>
<keyword evidence="6" id="KW-0695">RNA-directed DNA polymerase</keyword>
<keyword evidence="5" id="KW-0378">Hydrolase</keyword>
<dbReference type="Pfam" id="PF17917">
    <property type="entry name" value="RT_RNaseH"/>
    <property type="match status" value="1"/>
</dbReference>
<dbReference type="AlphaFoldDB" id="A0A1Q3DHP0"/>
<keyword evidence="9" id="KW-1185">Reference proteome</keyword>
<dbReference type="EMBL" id="BDDD01008437">
    <property type="protein sequence ID" value="GAV91952.1"/>
    <property type="molecule type" value="Genomic_DNA"/>
</dbReference>
<keyword evidence="1" id="KW-0808">Transferase</keyword>
<name>A0A1Q3DHP0_CEPFO</name>